<accession>A0AAP0IPU8</accession>
<keyword evidence="2" id="KW-1185">Reference proteome</keyword>
<evidence type="ECO:0000313" key="2">
    <source>
        <dbReference type="Proteomes" id="UP001419268"/>
    </source>
</evidence>
<reference evidence="1 2" key="1">
    <citation type="submission" date="2024-01" db="EMBL/GenBank/DDBJ databases">
        <title>Genome assemblies of Stephania.</title>
        <authorList>
            <person name="Yang L."/>
        </authorList>
    </citation>
    <scope>NUCLEOTIDE SEQUENCE [LARGE SCALE GENOMIC DNA]</scope>
    <source>
        <strain evidence="1">JXDWG</strain>
        <tissue evidence="1">Leaf</tissue>
    </source>
</reference>
<organism evidence="1 2">
    <name type="scientific">Stephania cephalantha</name>
    <dbReference type="NCBI Taxonomy" id="152367"/>
    <lineage>
        <taxon>Eukaryota</taxon>
        <taxon>Viridiplantae</taxon>
        <taxon>Streptophyta</taxon>
        <taxon>Embryophyta</taxon>
        <taxon>Tracheophyta</taxon>
        <taxon>Spermatophyta</taxon>
        <taxon>Magnoliopsida</taxon>
        <taxon>Ranunculales</taxon>
        <taxon>Menispermaceae</taxon>
        <taxon>Menispermoideae</taxon>
        <taxon>Cissampelideae</taxon>
        <taxon>Stephania</taxon>
    </lineage>
</organism>
<sequence length="75" mass="8837">MGDYEATLDDRVQFLDETNKYYGVDMKVLTKPYREERKKYYLRVQVMTTVLKDFETKLQIQITCLCETEALGSGL</sequence>
<gene>
    <name evidence="1" type="ORF">Scep_017318</name>
</gene>
<name>A0AAP0IPU8_9MAGN</name>
<protein>
    <submittedName>
        <fullName evidence="1">Uncharacterized protein</fullName>
    </submittedName>
</protein>
<evidence type="ECO:0000313" key="1">
    <source>
        <dbReference type="EMBL" id="KAK9119225.1"/>
    </source>
</evidence>
<comment type="caution">
    <text evidence="1">The sequence shown here is derived from an EMBL/GenBank/DDBJ whole genome shotgun (WGS) entry which is preliminary data.</text>
</comment>
<dbReference type="AlphaFoldDB" id="A0AAP0IPU8"/>
<proteinExistence type="predicted"/>
<dbReference type="Proteomes" id="UP001419268">
    <property type="component" value="Unassembled WGS sequence"/>
</dbReference>
<dbReference type="EMBL" id="JBBNAG010000007">
    <property type="protein sequence ID" value="KAK9119225.1"/>
    <property type="molecule type" value="Genomic_DNA"/>
</dbReference>